<comment type="caution">
    <text evidence="4">The sequence shown here is derived from an EMBL/GenBank/DDBJ whole genome shotgun (WGS) entry which is preliminary data.</text>
</comment>
<dbReference type="AlphaFoldDB" id="A0AAV1SBC2"/>
<dbReference type="GO" id="GO:0006353">
    <property type="term" value="P:DNA-templated transcription termination"/>
    <property type="evidence" value="ECO:0007669"/>
    <property type="project" value="UniProtKB-KW"/>
</dbReference>
<gene>
    <name evidence="4" type="ORF">DCAF_LOCUS20404</name>
</gene>
<name>A0AAV1SBC2_9ROSI</name>
<proteinExistence type="inferred from homology"/>
<dbReference type="SMART" id="SM00733">
    <property type="entry name" value="Mterf"/>
    <property type="match status" value="5"/>
</dbReference>
<keyword evidence="5" id="KW-1185">Reference proteome</keyword>
<dbReference type="InterPro" id="IPR003690">
    <property type="entry name" value="MTERF"/>
</dbReference>
<protein>
    <recommendedName>
        <fullName evidence="6">Transcription termination factor MTEF18, mitochondrial-like</fullName>
    </recommendedName>
</protein>
<keyword evidence="2" id="KW-0806">Transcription termination</keyword>
<evidence type="ECO:0008006" key="6">
    <source>
        <dbReference type="Google" id="ProtNLM"/>
    </source>
</evidence>
<keyword evidence="3" id="KW-0809">Transit peptide</keyword>
<evidence type="ECO:0000256" key="2">
    <source>
        <dbReference type="ARBA" id="ARBA00022472"/>
    </source>
</evidence>
<comment type="similarity">
    <text evidence="1">Belongs to the mTERF family.</text>
</comment>
<dbReference type="Gene3D" id="1.25.70.10">
    <property type="entry name" value="Transcription termination factor 3, mitochondrial"/>
    <property type="match status" value="3"/>
</dbReference>
<accession>A0AAV1SBC2</accession>
<dbReference type="GO" id="GO:0003676">
    <property type="term" value="F:nucleic acid binding"/>
    <property type="evidence" value="ECO:0007669"/>
    <property type="project" value="InterPro"/>
</dbReference>
<evidence type="ECO:0000256" key="3">
    <source>
        <dbReference type="ARBA" id="ARBA00022946"/>
    </source>
</evidence>
<dbReference type="Proteomes" id="UP001314170">
    <property type="component" value="Unassembled WGS sequence"/>
</dbReference>
<evidence type="ECO:0000313" key="5">
    <source>
        <dbReference type="Proteomes" id="UP001314170"/>
    </source>
</evidence>
<dbReference type="InterPro" id="IPR038538">
    <property type="entry name" value="MTERF_sf"/>
</dbReference>
<dbReference type="Pfam" id="PF02536">
    <property type="entry name" value="mTERF"/>
    <property type="match status" value="2"/>
</dbReference>
<sequence>MLIPISICTKLCRHFSSSLPKRPIFTNVPWKYKNLAIKQAQQAVTDYLHSTRSLPYTYADQISKHSLVSLSNLVSNIHFSAPTFATSLQKYLRYHPINELEFFYESIGIDYDEVNGFLSNDKFFISEEGSAMNVSCVLCAFGFPWNKLGMLYKEKKDIFSMSGEEVKSRLCGFKGFGFSNTSVIGICLAFPYVLRGELSEEIGALFDDLKRVFVDFDLGNCVEGNVDAWYEICRKIRVFYDLGCEKGKVGQLLGKSKRIFVDYPEEVLVQKAEYFCKFGARKEDVGFLLLKKPEILNFQLERQVISVKGLLRHFGLSAEELKYTAQNYAHVFGRNKMANLPHVVRAMELHDWFFNKIKDGNHQLLASYAMSDPDEDLDEKYRDCLERIQRTRTPLHTMNKLEFLHAIGFGENALTIKVLSNLHGTDSELQERVDCLLHYGIVFSKLCSMIRMMPKILSQKPEILRQKLNYLCQDMKSSLQYLDIFPSFLCFNLENRIKPRHRFHKCLTEKGFCKREYSIASIVATSDKGFVARLHIIHPDAPKLWLEFSSTKSPIKDGEQ</sequence>
<dbReference type="FunFam" id="1.25.70.10:FF:000017">
    <property type="entry name" value="Transcription termination factor MTEF18, mitochondrial"/>
    <property type="match status" value="1"/>
</dbReference>
<keyword evidence="2" id="KW-0804">Transcription</keyword>
<dbReference type="PANTHER" id="PTHR13068:SF113">
    <property type="entry name" value="TRANSCRIPTION TERMINATION FACTOR MTEF18, MITOCHONDRIAL"/>
    <property type="match status" value="1"/>
</dbReference>
<organism evidence="4 5">
    <name type="scientific">Dovyalis caffra</name>
    <dbReference type="NCBI Taxonomy" id="77055"/>
    <lineage>
        <taxon>Eukaryota</taxon>
        <taxon>Viridiplantae</taxon>
        <taxon>Streptophyta</taxon>
        <taxon>Embryophyta</taxon>
        <taxon>Tracheophyta</taxon>
        <taxon>Spermatophyta</taxon>
        <taxon>Magnoliopsida</taxon>
        <taxon>eudicotyledons</taxon>
        <taxon>Gunneridae</taxon>
        <taxon>Pentapetalae</taxon>
        <taxon>rosids</taxon>
        <taxon>fabids</taxon>
        <taxon>Malpighiales</taxon>
        <taxon>Salicaceae</taxon>
        <taxon>Flacourtieae</taxon>
        <taxon>Dovyalis</taxon>
    </lineage>
</organism>
<evidence type="ECO:0000256" key="1">
    <source>
        <dbReference type="ARBA" id="ARBA00007692"/>
    </source>
</evidence>
<dbReference type="EMBL" id="CAWUPB010001173">
    <property type="protein sequence ID" value="CAK7347716.1"/>
    <property type="molecule type" value="Genomic_DNA"/>
</dbReference>
<reference evidence="4 5" key="1">
    <citation type="submission" date="2024-01" db="EMBL/GenBank/DDBJ databases">
        <authorList>
            <person name="Waweru B."/>
        </authorList>
    </citation>
    <scope>NUCLEOTIDE SEQUENCE [LARGE SCALE GENOMIC DNA]</scope>
</reference>
<keyword evidence="2" id="KW-0805">Transcription regulation</keyword>
<evidence type="ECO:0000313" key="4">
    <source>
        <dbReference type="EMBL" id="CAK7347716.1"/>
    </source>
</evidence>
<dbReference type="PANTHER" id="PTHR13068">
    <property type="entry name" value="CGI-12 PROTEIN-RELATED"/>
    <property type="match status" value="1"/>
</dbReference>